<dbReference type="STRING" id="990371.SAMN05421813_11689"/>
<dbReference type="NCBIfam" id="TIGR01730">
    <property type="entry name" value="RND_mfp"/>
    <property type="match status" value="1"/>
</dbReference>
<organism evidence="6 7">
    <name type="scientific">Daejeonella rubra</name>
    <dbReference type="NCBI Taxonomy" id="990371"/>
    <lineage>
        <taxon>Bacteria</taxon>
        <taxon>Pseudomonadati</taxon>
        <taxon>Bacteroidota</taxon>
        <taxon>Sphingobacteriia</taxon>
        <taxon>Sphingobacteriales</taxon>
        <taxon>Sphingobacteriaceae</taxon>
        <taxon>Daejeonella</taxon>
    </lineage>
</organism>
<evidence type="ECO:0000259" key="3">
    <source>
        <dbReference type="Pfam" id="PF25893"/>
    </source>
</evidence>
<dbReference type="InterPro" id="IPR006143">
    <property type="entry name" value="RND_pump_MFP"/>
</dbReference>
<dbReference type="Gene3D" id="1.10.287.470">
    <property type="entry name" value="Helix hairpin bin"/>
    <property type="match status" value="1"/>
</dbReference>
<evidence type="ECO:0000259" key="5">
    <source>
        <dbReference type="Pfam" id="PF25989"/>
    </source>
</evidence>
<dbReference type="AlphaFoldDB" id="A0A1G9UJ50"/>
<feature type="domain" description="CzcB-like barrel-sandwich hybrid" evidence="4">
    <location>
        <begin position="86"/>
        <end position="203"/>
    </location>
</feature>
<dbReference type="RefSeq" id="WP_090705180.1">
    <property type="nucleotide sequence ID" value="NZ_FNHH01000016.1"/>
</dbReference>
<dbReference type="Pfam" id="PF25893">
    <property type="entry name" value="HH_CzcB"/>
    <property type="match status" value="1"/>
</dbReference>
<name>A0A1G9UJ50_9SPHI</name>
<evidence type="ECO:0000256" key="2">
    <source>
        <dbReference type="SAM" id="Coils"/>
    </source>
</evidence>
<dbReference type="Gene3D" id="2.40.30.170">
    <property type="match status" value="1"/>
</dbReference>
<dbReference type="Proteomes" id="UP000199226">
    <property type="component" value="Unassembled WGS sequence"/>
</dbReference>
<dbReference type="InterPro" id="IPR058637">
    <property type="entry name" value="YknX-like_C"/>
</dbReference>
<dbReference type="PANTHER" id="PTHR30469">
    <property type="entry name" value="MULTIDRUG RESISTANCE PROTEIN MDTA"/>
    <property type="match status" value="1"/>
</dbReference>
<dbReference type="GO" id="GO:1990281">
    <property type="term" value="C:efflux pump complex"/>
    <property type="evidence" value="ECO:0007669"/>
    <property type="project" value="TreeGrafter"/>
</dbReference>
<gene>
    <name evidence="6" type="ORF">SAMN05421813_11689</name>
</gene>
<feature type="domain" description="CzcB-like alpha-helical hairpin" evidence="3">
    <location>
        <begin position="122"/>
        <end position="178"/>
    </location>
</feature>
<reference evidence="7" key="1">
    <citation type="submission" date="2016-10" db="EMBL/GenBank/DDBJ databases">
        <authorList>
            <person name="Varghese N."/>
            <person name="Submissions S."/>
        </authorList>
    </citation>
    <scope>NUCLEOTIDE SEQUENCE [LARGE SCALE GENOMIC DNA]</scope>
    <source>
        <strain evidence="7">DSM 24536</strain>
    </source>
</reference>
<dbReference type="SUPFAM" id="SSF111369">
    <property type="entry name" value="HlyD-like secretion proteins"/>
    <property type="match status" value="1"/>
</dbReference>
<dbReference type="Pfam" id="PF25989">
    <property type="entry name" value="YknX_C"/>
    <property type="match status" value="1"/>
</dbReference>
<dbReference type="OrthoDB" id="9806939at2"/>
<dbReference type="Pfam" id="PF25973">
    <property type="entry name" value="BSH_CzcB"/>
    <property type="match status" value="1"/>
</dbReference>
<evidence type="ECO:0000259" key="4">
    <source>
        <dbReference type="Pfam" id="PF25973"/>
    </source>
</evidence>
<comment type="similarity">
    <text evidence="1">Belongs to the membrane fusion protein (MFP) (TC 8.A.1) family.</text>
</comment>
<dbReference type="GO" id="GO:0015562">
    <property type="term" value="F:efflux transmembrane transporter activity"/>
    <property type="evidence" value="ECO:0007669"/>
    <property type="project" value="TreeGrafter"/>
</dbReference>
<proteinExistence type="inferred from homology"/>
<keyword evidence="7" id="KW-1185">Reference proteome</keyword>
<accession>A0A1G9UJ50</accession>
<dbReference type="InterPro" id="IPR058647">
    <property type="entry name" value="BSH_CzcB-like"/>
</dbReference>
<dbReference type="PANTHER" id="PTHR30469:SF15">
    <property type="entry name" value="HLYD FAMILY OF SECRETION PROTEINS"/>
    <property type="match status" value="1"/>
</dbReference>
<dbReference type="Gene3D" id="2.40.50.100">
    <property type="match status" value="1"/>
</dbReference>
<evidence type="ECO:0000313" key="7">
    <source>
        <dbReference type="Proteomes" id="UP000199226"/>
    </source>
</evidence>
<protein>
    <submittedName>
        <fullName evidence="6">RND family efflux transporter, MFP subunit</fullName>
    </submittedName>
</protein>
<feature type="domain" description="YknX-like C-terminal permuted SH3-like" evidence="5">
    <location>
        <begin position="295"/>
        <end position="362"/>
    </location>
</feature>
<evidence type="ECO:0000313" key="6">
    <source>
        <dbReference type="EMBL" id="SDM59824.1"/>
    </source>
</evidence>
<feature type="coiled-coil region" evidence="2">
    <location>
        <begin position="27"/>
        <end position="54"/>
    </location>
</feature>
<evidence type="ECO:0000256" key="1">
    <source>
        <dbReference type="ARBA" id="ARBA00009477"/>
    </source>
</evidence>
<dbReference type="Gene3D" id="2.40.420.20">
    <property type="match status" value="1"/>
</dbReference>
<sequence>MKKIIFISAAVFLASCGGKPTDKKSELDALKKERTELNAKIEKLESEVGIAAAANDVKDVNVLEVTESSFQNYLEVQGKIDAEENVQVNPEAQGVVTAVFANIGQNVVKGQVLAQIDDQVLRQNISELQTQLELATTLFERQKNLWNQKIGTEVQYLSAKTQKDAAERRIATLRSQMSMYKIKSPISGSIDAMDLKVGQAVMPGMSGIRVVNANKLTAKAQIAESYASRVNQGDNVQVILPDVPDTVSTKISFASKTIDPVSRSFNVEIKLPSNRNYRPNMLAVLKIIDYQNSKALVIPVIAIQKAEVGDYVFISENGKAKRVNIQTGKISEGRAEILSGIKAGDKVIVAGMDGLSPGDLIKSN</sequence>
<keyword evidence="2" id="KW-0175">Coiled coil</keyword>
<dbReference type="EMBL" id="FNHH01000016">
    <property type="protein sequence ID" value="SDM59824.1"/>
    <property type="molecule type" value="Genomic_DNA"/>
</dbReference>
<feature type="coiled-coil region" evidence="2">
    <location>
        <begin position="156"/>
        <end position="183"/>
    </location>
</feature>
<dbReference type="InterPro" id="IPR058648">
    <property type="entry name" value="HH_CzcB-like"/>
</dbReference>
<dbReference type="PROSITE" id="PS51257">
    <property type="entry name" value="PROKAR_LIPOPROTEIN"/>
    <property type="match status" value="1"/>
</dbReference>